<accession>A0A8E0KIA1</accession>
<sequence length="315" mass="34187">MELDQDACYRAVVARDARFDGKIFGGVKTTGIYCRPICPARTPKRENIRFYRSAAEAEEAGFRPCLRCRPETAPDMGAWRGTSNTVSRGLALIEAGALDGGDVEALAGRLGVGERQLRRLFRQHLGAAPVSVAQTRRVLLAKQLVQETRMPMAEVAMAAGFGSVRRFNETFQRLYRRPPSALRRGTAPDAAPGEGVRLMLAYRPPYDWDGMLAALAARAAPLERVEGGRWMREIEGGGAVTVEPAGRDRLAVHVSIPDITGLPGVLARVRRVFDLTADPAMIAAHLSADPALAPLVSRRPGLRLVGDWQVDDPGA</sequence>
<dbReference type="EMBL" id="BATC01000010">
    <property type="protein sequence ID" value="GAD58703.1"/>
    <property type="molecule type" value="Genomic_DNA"/>
</dbReference>
<dbReference type="InterPro" id="IPR010316">
    <property type="entry name" value="AlkA_N"/>
</dbReference>
<keyword evidence="5" id="KW-0227">DNA damage</keyword>
<dbReference type="Pfam" id="PF02805">
    <property type="entry name" value="Ada_Zn_binding"/>
    <property type="match status" value="1"/>
</dbReference>
<dbReference type="SMART" id="SM01009">
    <property type="entry name" value="AlkA_N"/>
    <property type="match status" value="1"/>
</dbReference>
<dbReference type="Gene3D" id="3.30.310.20">
    <property type="entry name" value="DNA-3-methyladenine glycosylase AlkA, N-terminal domain"/>
    <property type="match status" value="1"/>
</dbReference>
<dbReference type="InterPro" id="IPR018062">
    <property type="entry name" value="HTH_AraC-typ_CS"/>
</dbReference>
<evidence type="ECO:0000256" key="2">
    <source>
        <dbReference type="ARBA" id="ARBA00022603"/>
    </source>
</evidence>
<dbReference type="Proteomes" id="UP000016569">
    <property type="component" value="Unassembled WGS sequence"/>
</dbReference>
<dbReference type="InterPro" id="IPR004026">
    <property type="entry name" value="Ada_DNA_repair_Zn-bd"/>
</dbReference>
<dbReference type="SMART" id="SM00342">
    <property type="entry name" value="HTH_ARAC"/>
    <property type="match status" value="1"/>
</dbReference>
<keyword evidence="11" id="KW-0234">DNA repair</keyword>
<dbReference type="GO" id="GO:0006307">
    <property type="term" value="P:DNA alkylation repair"/>
    <property type="evidence" value="ECO:0007669"/>
    <property type="project" value="UniProtKB-ARBA"/>
</dbReference>
<evidence type="ECO:0000256" key="11">
    <source>
        <dbReference type="ARBA" id="ARBA00023204"/>
    </source>
</evidence>
<evidence type="ECO:0000256" key="6">
    <source>
        <dbReference type="ARBA" id="ARBA00022833"/>
    </source>
</evidence>
<name>A0A8E0KIA1_9CAUL</name>
<dbReference type="GO" id="GO:0032259">
    <property type="term" value="P:methylation"/>
    <property type="evidence" value="ECO:0007669"/>
    <property type="project" value="UniProtKB-KW"/>
</dbReference>
<comment type="cofactor">
    <cofactor evidence="1">
        <name>Zn(2+)</name>
        <dbReference type="ChEBI" id="CHEBI:29105"/>
    </cofactor>
</comment>
<dbReference type="SUPFAM" id="SSF57884">
    <property type="entry name" value="Ada DNA repair protein, N-terminal domain (N-Ada 10)"/>
    <property type="match status" value="1"/>
</dbReference>
<dbReference type="InterPro" id="IPR009057">
    <property type="entry name" value="Homeodomain-like_sf"/>
</dbReference>
<keyword evidence="14" id="KW-1185">Reference proteome</keyword>
<dbReference type="PROSITE" id="PS01124">
    <property type="entry name" value="HTH_ARAC_FAMILY_2"/>
    <property type="match status" value="1"/>
</dbReference>
<evidence type="ECO:0000256" key="7">
    <source>
        <dbReference type="ARBA" id="ARBA00023015"/>
    </source>
</evidence>
<organism evidence="13 14">
    <name type="scientific">Brevundimonas abyssalis TAR-001</name>
    <dbReference type="NCBI Taxonomy" id="1391729"/>
    <lineage>
        <taxon>Bacteria</taxon>
        <taxon>Pseudomonadati</taxon>
        <taxon>Pseudomonadota</taxon>
        <taxon>Alphaproteobacteria</taxon>
        <taxon>Caulobacterales</taxon>
        <taxon>Caulobacteraceae</taxon>
        <taxon>Brevundimonas</taxon>
    </lineage>
</organism>
<dbReference type="GO" id="GO:0043565">
    <property type="term" value="F:sequence-specific DNA binding"/>
    <property type="evidence" value="ECO:0007669"/>
    <property type="project" value="InterPro"/>
</dbReference>
<keyword evidence="6" id="KW-0862">Zinc</keyword>
<dbReference type="PROSITE" id="PS00041">
    <property type="entry name" value="HTH_ARAC_FAMILY_1"/>
    <property type="match status" value="1"/>
</dbReference>
<dbReference type="RefSeq" id="WP_021696799.1">
    <property type="nucleotide sequence ID" value="NZ_BATC01000010.1"/>
</dbReference>
<comment type="caution">
    <text evidence="13">The sequence shown here is derived from an EMBL/GenBank/DDBJ whole genome shotgun (WGS) entry which is preliminary data.</text>
</comment>
<keyword evidence="10" id="KW-0804">Transcription</keyword>
<keyword evidence="9" id="KW-0010">Activator</keyword>
<dbReference type="FunFam" id="3.40.10.10:FF:000001">
    <property type="entry name" value="DNA-3-methyladenine glycosylase 2"/>
    <property type="match status" value="1"/>
</dbReference>
<dbReference type="GO" id="GO:0008270">
    <property type="term" value="F:zinc ion binding"/>
    <property type="evidence" value="ECO:0007669"/>
    <property type="project" value="InterPro"/>
</dbReference>
<dbReference type="InterPro" id="IPR018060">
    <property type="entry name" value="HTH_AraC"/>
</dbReference>
<keyword evidence="8" id="KW-0238">DNA-binding</keyword>
<dbReference type="SUPFAM" id="SSF55945">
    <property type="entry name" value="TATA-box binding protein-like"/>
    <property type="match status" value="1"/>
</dbReference>
<evidence type="ECO:0000313" key="14">
    <source>
        <dbReference type="Proteomes" id="UP000016569"/>
    </source>
</evidence>
<dbReference type="Gene3D" id="3.40.10.10">
    <property type="entry name" value="DNA Methylphosphotriester Repair Domain"/>
    <property type="match status" value="1"/>
</dbReference>
<keyword evidence="2 13" id="KW-0489">Methyltransferase</keyword>
<gene>
    <name evidence="13" type="ORF">MBEBAB_0953</name>
</gene>
<dbReference type="Pfam" id="PF12833">
    <property type="entry name" value="HTH_18"/>
    <property type="match status" value="1"/>
</dbReference>
<evidence type="ECO:0000256" key="5">
    <source>
        <dbReference type="ARBA" id="ARBA00022763"/>
    </source>
</evidence>
<dbReference type="InterPro" id="IPR037046">
    <property type="entry name" value="AlkA_N_sf"/>
</dbReference>
<dbReference type="InterPro" id="IPR035451">
    <property type="entry name" value="Ada-like_dom_sf"/>
</dbReference>
<dbReference type="OrthoDB" id="9802228at2"/>
<feature type="domain" description="HTH araC/xylS-type" evidence="12">
    <location>
        <begin position="87"/>
        <end position="185"/>
    </location>
</feature>
<dbReference type="SUPFAM" id="SSF46689">
    <property type="entry name" value="Homeodomain-like"/>
    <property type="match status" value="1"/>
</dbReference>
<dbReference type="InterPro" id="IPR050204">
    <property type="entry name" value="AraC_XylS_family_regulators"/>
</dbReference>
<dbReference type="Gene3D" id="1.10.10.60">
    <property type="entry name" value="Homeodomain-like"/>
    <property type="match status" value="1"/>
</dbReference>
<protein>
    <submittedName>
        <fullName evidence="13">ADA regulatory protein / methylated-DNA--protein-cysteine methyltransferase</fullName>
    </submittedName>
</protein>
<dbReference type="GO" id="GO:0003700">
    <property type="term" value="F:DNA-binding transcription factor activity"/>
    <property type="evidence" value="ECO:0007669"/>
    <property type="project" value="InterPro"/>
</dbReference>
<evidence type="ECO:0000256" key="4">
    <source>
        <dbReference type="ARBA" id="ARBA00022723"/>
    </source>
</evidence>
<keyword evidence="3 13" id="KW-0808">Transferase</keyword>
<dbReference type="PANTHER" id="PTHR46796:SF6">
    <property type="entry name" value="ARAC SUBFAMILY"/>
    <property type="match status" value="1"/>
</dbReference>
<dbReference type="PANTHER" id="PTHR46796">
    <property type="entry name" value="HTH-TYPE TRANSCRIPTIONAL ACTIVATOR RHAS-RELATED"/>
    <property type="match status" value="1"/>
</dbReference>
<evidence type="ECO:0000256" key="1">
    <source>
        <dbReference type="ARBA" id="ARBA00001947"/>
    </source>
</evidence>
<evidence type="ECO:0000256" key="10">
    <source>
        <dbReference type="ARBA" id="ARBA00023163"/>
    </source>
</evidence>
<dbReference type="AlphaFoldDB" id="A0A8E0KIA1"/>
<reference evidence="14" key="1">
    <citation type="journal article" date="2013" name="Genome Announc.">
        <title>Draft Genome Sequence of the Dimorphic Prosthecate Bacterium Brevundimonas abyssalis TAR-001T.</title>
        <authorList>
            <person name="Tsubouchi T."/>
            <person name="Nishi S."/>
            <person name="Usui K."/>
            <person name="Shimane Y."/>
            <person name="Takaki Y."/>
            <person name="Maruyama T."/>
            <person name="Hatada Y."/>
        </authorList>
    </citation>
    <scope>NUCLEOTIDE SEQUENCE [LARGE SCALE GENOMIC DNA]</scope>
    <source>
        <strain evidence="14">TAR-001</strain>
    </source>
</reference>
<dbReference type="GO" id="GO:0008168">
    <property type="term" value="F:methyltransferase activity"/>
    <property type="evidence" value="ECO:0007669"/>
    <property type="project" value="UniProtKB-KW"/>
</dbReference>
<dbReference type="Pfam" id="PF06029">
    <property type="entry name" value="AlkA_N"/>
    <property type="match status" value="1"/>
</dbReference>
<evidence type="ECO:0000259" key="12">
    <source>
        <dbReference type="PROSITE" id="PS01124"/>
    </source>
</evidence>
<keyword evidence="4" id="KW-0479">Metal-binding</keyword>
<evidence type="ECO:0000313" key="13">
    <source>
        <dbReference type="EMBL" id="GAD58703.1"/>
    </source>
</evidence>
<evidence type="ECO:0000256" key="8">
    <source>
        <dbReference type="ARBA" id="ARBA00023125"/>
    </source>
</evidence>
<proteinExistence type="predicted"/>
<evidence type="ECO:0000256" key="9">
    <source>
        <dbReference type="ARBA" id="ARBA00023159"/>
    </source>
</evidence>
<keyword evidence="7" id="KW-0805">Transcription regulation</keyword>
<evidence type="ECO:0000256" key="3">
    <source>
        <dbReference type="ARBA" id="ARBA00022679"/>
    </source>
</evidence>